<evidence type="ECO:0000259" key="1">
    <source>
        <dbReference type="Pfam" id="PF12146"/>
    </source>
</evidence>
<evidence type="ECO:0000313" key="2">
    <source>
        <dbReference type="EMBL" id="SHH56794.1"/>
    </source>
</evidence>
<dbReference type="Proteomes" id="UP000184526">
    <property type="component" value="Unassembled WGS sequence"/>
</dbReference>
<dbReference type="RefSeq" id="WP_072830276.1">
    <property type="nucleotide sequence ID" value="NZ_FQXP01000003.1"/>
</dbReference>
<dbReference type="Pfam" id="PF12146">
    <property type="entry name" value="Hydrolase_4"/>
    <property type="match status" value="1"/>
</dbReference>
<dbReference type="OrthoDB" id="9776685at2"/>
<proteinExistence type="predicted"/>
<dbReference type="InterPro" id="IPR029058">
    <property type="entry name" value="AB_hydrolase_fold"/>
</dbReference>
<dbReference type="PANTHER" id="PTHR43358">
    <property type="entry name" value="ALPHA/BETA-HYDROLASE"/>
    <property type="match status" value="1"/>
</dbReference>
<keyword evidence="3" id="KW-1185">Reference proteome</keyword>
<sequence>MIWIIIIILITVIGLNYISEYAFKEVTLSERKDKAKMFEVIKETNGYREEEYDKLGFEKLCIKSKDEKSLIGYYLNRHKESKKLIIIIHGYTANHFRSAQYIDFFTKEGFNILLIDVRSHGDSEGIYATYGFKEEKDLQIWIEFMKNKLGNDCIIGLHGHSMGAATVANYSNKCNETVKFIIAEAPYSSGRKIIKHQFKMAKAPFFLLYPCVNFKIKKRCEFSLEDVNPINSVKESTIPIMFIHGDEDRTIPYKMSMDMYIAKKQGIKELYIVSGANHLNSYGKDVELYEEKIKYFLKRVFK</sequence>
<name>A0A1M5U1F7_9CLOT</name>
<protein>
    <recommendedName>
        <fullName evidence="1">Serine aminopeptidase S33 domain-containing protein</fullName>
    </recommendedName>
</protein>
<accession>A0A1M5U1F7</accession>
<dbReference type="PANTHER" id="PTHR43358:SF4">
    <property type="entry name" value="ALPHA_BETA HYDROLASE FOLD-1 DOMAIN-CONTAINING PROTEIN"/>
    <property type="match status" value="1"/>
</dbReference>
<evidence type="ECO:0000313" key="3">
    <source>
        <dbReference type="Proteomes" id="UP000184526"/>
    </source>
</evidence>
<gene>
    <name evidence="2" type="ORF">SAMN02745196_00806</name>
</gene>
<dbReference type="EMBL" id="FQXP01000003">
    <property type="protein sequence ID" value="SHH56794.1"/>
    <property type="molecule type" value="Genomic_DNA"/>
</dbReference>
<dbReference type="AlphaFoldDB" id="A0A1M5U1F7"/>
<dbReference type="InterPro" id="IPR052920">
    <property type="entry name" value="DNA-binding_regulatory"/>
</dbReference>
<organism evidence="2 3">
    <name type="scientific">Clostridium collagenovorans DSM 3089</name>
    <dbReference type="NCBI Taxonomy" id="1121306"/>
    <lineage>
        <taxon>Bacteria</taxon>
        <taxon>Bacillati</taxon>
        <taxon>Bacillota</taxon>
        <taxon>Clostridia</taxon>
        <taxon>Eubacteriales</taxon>
        <taxon>Clostridiaceae</taxon>
        <taxon>Clostridium</taxon>
    </lineage>
</organism>
<reference evidence="2 3" key="1">
    <citation type="submission" date="2016-11" db="EMBL/GenBank/DDBJ databases">
        <authorList>
            <person name="Jaros S."/>
            <person name="Januszkiewicz K."/>
            <person name="Wedrychowicz H."/>
        </authorList>
    </citation>
    <scope>NUCLEOTIDE SEQUENCE [LARGE SCALE GENOMIC DNA]</scope>
    <source>
        <strain evidence="2 3">DSM 3089</strain>
    </source>
</reference>
<dbReference type="SUPFAM" id="SSF53474">
    <property type="entry name" value="alpha/beta-Hydrolases"/>
    <property type="match status" value="1"/>
</dbReference>
<dbReference type="InterPro" id="IPR022742">
    <property type="entry name" value="Hydrolase_4"/>
</dbReference>
<feature type="domain" description="Serine aminopeptidase S33" evidence="1">
    <location>
        <begin position="80"/>
        <end position="193"/>
    </location>
</feature>
<dbReference type="STRING" id="1121306.SAMN02745196_00806"/>
<dbReference type="Gene3D" id="3.40.50.1820">
    <property type="entry name" value="alpha/beta hydrolase"/>
    <property type="match status" value="1"/>
</dbReference>